<name>A0A7Y0NJA1_9GAMM</name>
<dbReference type="GO" id="GO:0003677">
    <property type="term" value="F:DNA binding"/>
    <property type="evidence" value="ECO:0007669"/>
    <property type="project" value="UniProtKB-UniRule"/>
</dbReference>
<dbReference type="Proteomes" id="UP000567186">
    <property type="component" value="Unassembled WGS sequence"/>
</dbReference>
<comment type="caution">
    <text evidence="9">The sequence shown here is derived from an EMBL/GenBank/DDBJ whole genome shotgun (WGS) entry which is preliminary data.</text>
</comment>
<feature type="region of interest" description="Disordered" evidence="6">
    <location>
        <begin position="1"/>
        <end position="21"/>
    </location>
</feature>
<dbReference type="CDD" id="cd01189">
    <property type="entry name" value="INT_ICEBs1_C_like"/>
    <property type="match status" value="1"/>
</dbReference>
<evidence type="ECO:0000313" key="10">
    <source>
        <dbReference type="Proteomes" id="UP000567186"/>
    </source>
</evidence>
<dbReference type="GO" id="GO:0006310">
    <property type="term" value="P:DNA recombination"/>
    <property type="evidence" value="ECO:0007669"/>
    <property type="project" value="UniProtKB-KW"/>
</dbReference>
<dbReference type="EMBL" id="JABCKY010000001">
    <property type="protein sequence ID" value="NMT62184.1"/>
    <property type="molecule type" value="Genomic_DNA"/>
</dbReference>
<dbReference type="PROSITE" id="PS51900">
    <property type="entry name" value="CB"/>
    <property type="match status" value="1"/>
</dbReference>
<dbReference type="Pfam" id="PF00589">
    <property type="entry name" value="Phage_integrase"/>
    <property type="match status" value="1"/>
</dbReference>
<dbReference type="OrthoDB" id="9795573at2"/>
<gene>
    <name evidence="9" type="ORF">HIU99_01095</name>
</gene>
<protein>
    <submittedName>
        <fullName evidence="9">Tyrosine-type recombinase/integrase</fullName>
    </submittedName>
</protein>
<keyword evidence="2" id="KW-0229">DNA integration</keyword>
<keyword evidence="3 5" id="KW-0238">DNA-binding</keyword>
<comment type="similarity">
    <text evidence="1">Belongs to the 'phage' integrase family.</text>
</comment>
<organism evidence="9 10">
    <name type="scientific">Marinobacter orientalis</name>
    <dbReference type="NCBI Taxonomy" id="1928859"/>
    <lineage>
        <taxon>Bacteria</taxon>
        <taxon>Pseudomonadati</taxon>
        <taxon>Pseudomonadota</taxon>
        <taxon>Gammaproteobacteria</taxon>
        <taxon>Pseudomonadales</taxon>
        <taxon>Marinobacteraceae</taxon>
        <taxon>Marinobacter</taxon>
    </lineage>
</organism>
<evidence type="ECO:0000259" key="7">
    <source>
        <dbReference type="PROSITE" id="PS51898"/>
    </source>
</evidence>
<evidence type="ECO:0000256" key="4">
    <source>
        <dbReference type="ARBA" id="ARBA00023172"/>
    </source>
</evidence>
<dbReference type="PROSITE" id="PS51898">
    <property type="entry name" value="TYR_RECOMBINASE"/>
    <property type="match status" value="1"/>
</dbReference>
<accession>A0A7Y0NJA1</accession>
<dbReference type="RefSeq" id="WP_135953591.1">
    <property type="nucleotide sequence ID" value="NZ_JABCKY010000001.1"/>
</dbReference>
<dbReference type="Gene3D" id="1.10.150.130">
    <property type="match status" value="1"/>
</dbReference>
<evidence type="ECO:0000313" key="9">
    <source>
        <dbReference type="EMBL" id="NMT62184.1"/>
    </source>
</evidence>
<dbReference type="PANTHER" id="PTHR30349">
    <property type="entry name" value="PHAGE INTEGRASE-RELATED"/>
    <property type="match status" value="1"/>
</dbReference>
<dbReference type="InterPro" id="IPR010998">
    <property type="entry name" value="Integrase_recombinase_N"/>
</dbReference>
<keyword evidence="10" id="KW-1185">Reference proteome</keyword>
<evidence type="ECO:0000256" key="2">
    <source>
        <dbReference type="ARBA" id="ARBA00022908"/>
    </source>
</evidence>
<dbReference type="InterPro" id="IPR011010">
    <property type="entry name" value="DNA_brk_join_enz"/>
</dbReference>
<feature type="domain" description="Core-binding (CB)" evidence="8">
    <location>
        <begin position="98"/>
        <end position="178"/>
    </location>
</feature>
<evidence type="ECO:0000256" key="1">
    <source>
        <dbReference type="ARBA" id="ARBA00008857"/>
    </source>
</evidence>
<dbReference type="SUPFAM" id="SSF56349">
    <property type="entry name" value="DNA breaking-rejoining enzymes"/>
    <property type="match status" value="1"/>
</dbReference>
<evidence type="ECO:0000256" key="3">
    <source>
        <dbReference type="ARBA" id="ARBA00023125"/>
    </source>
</evidence>
<reference evidence="9 10" key="1">
    <citation type="submission" date="2020-04" db="EMBL/GenBank/DDBJ databases">
        <title>Marinobacter oceani sp. nov., isolated from marine solar saltern.</title>
        <authorList>
            <person name="Chen X.-Y."/>
        </authorList>
    </citation>
    <scope>NUCLEOTIDE SEQUENCE [LARGE SCALE GENOMIC DNA]</scope>
    <source>
        <strain evidence="9 10">W62</strain>
    </source>
</reference>
<evidence type="ECO:0000256" key="6">
    <source>
        <dbReference type="SAM" id="MobiDB-lite"/>
    </source>
</evidence>
<evidence type="ECO:0000256" key="5">
    <source>
        <dbReference type="PROSITE-ProRule" id="PRU01248"/>
    </source>
</evidence>
<dbReference type="InterPro" id="IPR013762">
    <property type="entry name" value="Integrase-like_cat_sf"/>
</dbReference>
<dbReference type="GO" id="GO:0015074">
    <property type="term" value="P:DNA integration"/>
    <property type="evidence" value="ECO:0007669"/>
    <property type="project" value="UniProtKB-KW"/>
</dbReference>
<dbReference type="InterPro" id="IPR050090">
    <property type="entry name" value="Tyrosine_recombinase_XerCD"/>
</dbReference>
<keyword evidence="4" id="KW-0233">DNA recombination</keyword>
<dbReference type="PANTHER" id="PTHR30349:SF64">
    <property type="entry name" value="PROPHAGE INTEGRASE INTD-RELATED"/>
    <property type="match status" value="1"/>
</dbReference>
<dbReference type="Gene3D" id="1.10.443.10">
    <property type="entry name" value="Intergrase catalytic core"/>
    <property type="match status" value="1"/>
</dbReference>
<dbReference type="InterPro" id="IPR002104">
    <property type="entry name" value="Integrase_catalytic"/>
</dbReference>
<proteinExistence type="inferred from homology"/>
<sequence length="407" mass="46118">MTTATKKRTSAFSEKAKKELAPGQEISENGLIYRKRKDGYGTWKYDFTQSGERHKMVIGSDRDGITLSQAREIISEVRARAITDRVSGITGRSTQSNRPFKDVAHEFLRWGETHYQDHRHNVSRMKKHLLPLFGDTQLGDITTAMIETMRSDLKRDGMNPQTVQRIVSLLSGTFDFAQKSDSNLDNPTTRLSRVKHQKQEIIPFTRQETEALLNVGARQYTTVTRGPNKGQKTEIKAKTIESRVIIGLALFAGLRASEVLGLTWENVDLEKGRLHIKQVAKEGIIRKSTKSYKPRVLSITNSLKPLLEDLRQLHAKAGREKGLLLSTDGIKPYNQIQVMFGRMRKQAGIEAGRGYHVLRHTFATRASEKNIDLKTIQKWLGHASITTTMEYVHSTEEHLETAAQKLD</sequence>
<dbReference type="AlphaFoldDB" id="A0A7Y0NJA1"/>
<feature type="domain" description="Tyr recombinase" evidence="7">
    <location>
        <begin position="199"/>
        <end position="404"/>
    </location>
</feature>
<evidence type="ECO:0000259" key="8">
    <source>
        <dbReference type="PROSITE" id="PS51900"/>
    </source>
</evidence>
<dbReference type="InterPro" id="IPR044068">
    <property type="entry name" value="CB"/>
</dbReference>